<dbReference type="KEGG" id="hazt:125179514"/>
<dbReference type="AlphaFoldDB" id="A0A979FXN7"/>
<gene>
    <name evidence="3" type="primary">LOC125179514</name>
</gene>
<keyword evidence="2" id="KW-1185">Reference proteome</keyword>
<proteinExistence type="predicted"/>
<dbReference type="Proteomes" id="UP000694843">
    <property type="component" value="Unplaced"/>
</dbReference>
<evidence type="ECO:0000313" key="2">
    <source>
        <dbReference type="Proteomes" id="UP000694843"/>
    </source>
</evidence>
<evidence type="ECO:0000313" key="3">
    <source>
        <dbReference type="RefSeq" id="XP_047741498.1"/>
    </source>
</evidence>
<feature type="compositionally biased region" description="Polar residues" evidence="1">
    <location>
        <begin position="27"/>
        <end position="36"/>
    </location>
</feature>
<evidence type="ECO:0000256" key="1">
    <source>
        <dbReference type="SAM" id="MobiDB-lite"/>
    </source>
</evidence>
<name>A0A979FXN7_HYAAZ</name>
<accession>A0A979FXN7</accession>
<dbReference type="RefSeq" id="XP_047741498.1">
    <property type="nucleotide sequence ID" value="XM_047885542.1"/>
</dbReference>
<organism evidence="2 3">
    <name type="scientific">Hyalella azteca</name>
    <name type="common">Amphipod</name>
    <dbReference type="NCBI Taxonomy" id="294128"/>
    <lineage>
        <taxon>Eukaryota</taxon>
        <taxon>Metazoa</taxon>
        <taxon>Ecdysozoa</taxon>
        <taxon>Arthropoda</taxon>
        <taxon>Crustacea</taxon>
        <taxon>Multicrustacea</taxon>
        <taxon>Malacostraca</taxon>
        <taxon>Eumalacostraca</taxon>
        <taxon>Peracarida</taxon>
        <taxon>Amphipoda</taxon>
        <taxon>Senticaudata</taxon>
        <taxon>Talitrida</taxon>
        <taxon>Talitroidea</taxon>
        <taxon>Hyalellidae</taxon>
        <taxon>Hyalella</taxon>
    </lineage>
</organism>
<sequence length="259" mass="29035">MSRKERHGVSFAVPYRDVEIQAWEPSGSVQSQQDSQPCLEDQPVESESIPKTCTIGTSTYLEDTSCDHFSNMDEFGIIVGASSHSSLLSGTYSYDPVFSTDDDASTTKKSSPMQLPKNLEVDPWRVDNLGSFPLEQSSSNILVRKDTPPPKPVIPRNNEKDLREFIRRRHTSNLSMSTQTLRKSGGISSENLVSKWDSNEANLSSFDQNVPLLYNDDKEVRYENIATISASIRDKSKTTDDMVLNLIKKIKSPDESTYL</sequence>
<protein>
    <submittedName>
        <fullName evidence="3">Uncharacterized protein LOC125179514</fullName>
    </submittedName>
</protein>
<dbReference type="GeneID" id="125179514"/>
<feature type="region of interest" description="Disordered" evidence="1">
    <location>
        <begin position="24"/>
        <end position="45"/>
    </location>
</feature>
<reference evidence="3" key="1">
    <citation type="submission" date="2025-08" db="UniProtKB">
        <authorList>
            <consortium name="RefSeq"/>
        </authorList>
    </citation>
    <scope>IDENTIFICATION</scope>
    <source>
        <tissue evidence="3">Whole organism</tissue>
    </source>
</reference>